<evidence type="ECO:0000259" key="3">
    <source>
        <dbReference type="Pfam" id="PF21601"/>
    </source>
</evidence>
<evidence type="ECO:0000259" key="4">
    <source>
        <dbReference type="Pfam" id="PF21602"/>
    </source>
</evidence>
<organism evidence="5 6">
    <name type="scientific">Parabacteroides chinchillae</name>
    <dbReference type="NCBI Taxonomy" id="871327"/>
    <lineage>
        <taxon>Bacteria</taxon>
        <taxon>Pseudomonadati</taxon>
        <taxon>Bacteroidota</taxon>
        <taxon>Bacteroidia</taxon>
        <taxon>Bacteroidales</taxon>
        <taxon>Tannerellaceae</taxon>
        <taxon>Parabacteroides</taxon>
    </lineage>
</organism>
<dbReference type="InterPro" id="IPR022719">
    <property type="entry name" value="Motility-assoc_prot_GldM_C"/>
</dbReference>
<evidence type="ECO:0000313" key="5">
    <source>
        <dbReference type="EMBL" id="SEF84003.1"/>
    </source>
</evidence>
<accession>A0A8G2BW68</accession>
<keyword evidence="6" id="KW-1185">Reference proteome</keyword>
<comment type="caution">
    <text evidence="5">The sequence shown here is derived from an EMBL/GenBank/DDBJ whole genome shotgun (WGS) entry which is preliminary data.</text>
</comment>
<dbReference type="InterPro" id="IPR048406">
    <property type="entry name" value="GldM_Ig-like-2"/>
</dbReference>
<dbReference type="Pfam" id="PF21602">
    <property type="entry name" value="GldM_3rd"/>
    <property type="match status" value="1"/>
</dbReference>
<evidence type="ECO:0000259" key="1">
    <source>
        <dbReference type="Pfam" id="PF12080"/>
    </source>
</evidence>
<dbReference type="Pfam" id="PF12080">
    <property type="entry name" value="GldM_4th"/>
    <property type="match status" value="1"/>
</dbReference>
<name>A0A8G2BW68_9BACT</name>
<dbReference type="Pfam" id="PF21601">
    <property type="entry name" value="GldM_2nd"/>
    <property type="match status" value="1"/>
</dbReference>
<dbReference type="RefSeq" id="WP_103983221.1">
    <property type="nucleotide sequence ID" value="NZ_FNVS01000008.1"/>
</dbReference>
<gene>
    <name evidence="5" type="ORF">SAMN05444001_1084</name>
</gene>
<protein>
    <submittedName>
        <fullName evidence="5">Gliding motility-associated protein GldM</fullName>
    </submittedName>
</protein>
<feature type="domain" description="Gliding motility-associated protein GldM first immunoglobulin-like" evidence="3">
    <location>
        <begin position="225"/>
        <end position="319"/>
    </location>
</feature>
<reference evidence="5 6" key="1">
    <citation type="submission" date="2016-10" db="EMBL/GenBank/DDBJ databases">
        <authorList>
            <person name="Varghese N."/>
            <person name="Submissions S."/>
        </authorList>
    </citation>
    <scope>NUCLEOTIDE SEQUENCE [LARGE SCALE GENOMIC DNA]</scope>
    <source>
        <strain evidence="5 6">DSM 29073</strain>
    </source>
</reference>
<evidence type="ECO:0000259" key="2">
    <source>
        <dbReference type="Pfam" id="PF12081"/>
    </source>
</evidence>
<feature type="domain" description="Gliding motility-associated protein GldM C-terminal" evidence="1">
    <location>
        <begin position="407"/>
        <end position="522"/>
    </location>
</feature>
<sequence length="522" mass="57905">MAGISNNPNSPRQRMINLMYLVFIAMMALNVSSEVLDGFELVEGSLRTSIDNTSHRNKIVAGEMDTYYQSNPEKVQVWYEKSKQVQQASDSLFNYIQDLKVRIVKAADGENGDVNNINYKDDLEAPSRIMLSPINGEGKKLRTSIDNYRVMMGNMIDDTVKTRILEANLSTTPPHKAGINTRTWEEALFENMPVAAAVTLLTKIQSDVRYAEGEVLSNLLSSVDVKDYRVNQITAQVIPQSQIVMRGSQYKANIVLSAVDSTKRPTIYVNGNVLPEANEGVFTVNTGATGTFPIKGYIEMPGGDGSVMRREFESEYFVTDPMASVAPMLMNVLYAGIANPIRIAVPGVPSGNVTATMTNGTLTRKGDQWEARPSKVGTEAIISVNARMADGRNVEMAKTSFRVRALPDPLPFIEYKDQNGNMRKFRGGMIAKRSLVEADGIQAAIDDDLLNVKYTVLRFELTFFDSMGNAIPEVSQGTNFSERQKDYIRRLSKGKRFYITRVVAKGPDGIERTIPTIEVIVN</sequence>
<dbReference type="InterPro" id="IPR048405">
    <property type="entry name" value="GldM_Ig-like-1"/>
</dbReference>
<feature type="domain" description="Gliding motility-associated protein GldM N-terminal" evidence="2">
    <location>
        <begin position="34"/>
        <end position="221"/>
    </location>
</feature>
<dbReference type="InterPro" id="IPR022720">
    <property type="entry name" value="Motility-assoc_prot_GldM_N"/>
</dbReference>
<evidence type="ECO:0000313" key="6">
    <source>
        <dbReference type="Proteomes" id="UP000236725"/>
    </source>
</evidence>
<dbReference type="NCBIfam" id="TIGR03517">
    <property type="entry name" value="GldM_gliding"/>
    <property type="match status" value="1"/>
</dbReference>
<dbReference type="Proteomes" id="UP000236725">
    <property type="component" value="Unassembled WGS sequence"/>
</dbReference>
<proteinExistence type="predicted"/>
<feature type="domain" description="Gliding motility-associated protein GldM second immunoglobulin-like" evidence="4">
    <location>
        <begin position="323"/>
        <end position="404"/>
    </location>
</feature>
<dbReference type="AlphaFoldDB" id="A0A8G2BW68"/>
<dbReference type="Pfam" id="PF12081">
    <property type="entry name" value="GldM_1st"/>
    <property type="match status" value="1"/>
</dbReference>
<dbReference type="EMBL" id="FNVS01000008">
    <property type="protein sequence ID" value="SEF84003.1"/>
    <property type="molecule type" value="Genomic_DNA"/>
</dbReference>
<dbReference type="InterPro" id="IPR019859">
    <property type="entry name" value="Motility-assoc_prot_GldM"/>
</dbReference>